<dbReference type="Gene3D" id="3.10.20.10">
    <property type="match status" value="1"/>
</dbReference>
<evidence type="ECO:0000313" key="3">
    <source>
        <dbReference type="Proteomes" id="UP000199611"/>
    </source>
</evidence>
<dbReference type="AlphaFoldDB" id="A0A1I4SP36"/>
<dbReference type="InterPro" id="IPR016193">
    <property type="entry name" value="Cytidine_deaminase-like"/>
</dbReference>
<dbReference type="OrthoDB" id="3197277at2"/>
<dbReference type="GO" id="GO:0005737">
    <property type="term" value="C:cytoplasm"/>
    <property type="evidence" value="ECO:0007669"/>
    <property type="project" value="UniProtKB-SubCell"/>
</dbReference>
<dbReference type="PIRSF" id="PIRSF015626">
    <property type="entry name" value="FdhD"/>
    <property type="match status" value="1"/>
</dbReference>
<comment type="similarity">
    <text evidence="1">Belongs to the FdhD family.</text>
</comment>
<accession>A0A1I4SP36</accession>
<comment type="caution">
    <text evidence="1">Lacks conserved residue(s) required for the propagation of feature annotation.</text>
</comment>
<dbReference type="PANTHER" id="PTHR30592:SF4">
    <property type="entry name" value="SULFUR CARRIER PROTEIN FDHD"/>
    <property type="match status" value="1"/>
</dbReference>
<evidence type="ECO:0000256" key="1">
    <source>
        <dbReference type="HAMAP-Rule" id="MF_00187"/>
    </source>
</evidence>
<dbReference type="SUPFAM" id="SSF53927">
    <property type="entry name" value="Cytidine deaminase-like"/>
    <property type="match status" value="1"/>
</dbReference>
<proteinExistence type="inferred from homology"/>
<comment type="subcellular location">
    <subcellularLocation>
        <location evidence="1">Cytoplasm</location>
    </subcellularLocation>
</comment>
<protein>
    <recommendedName>
        <fullName evidence="1">Sulfur carrier protein FdhD</fullName>
    </recommendedName>
</protein>
<dbReference type="HAMAP" id="MF_00187">
    <property type="entry name" value="FdhD"/>
    <property type="match status" value="1"/>
</dbReference>
<dbReference type="EMBL" id="FOUU01000002">
    <property type="protein sequence ID" value="SFM66278.1"/>
    <property type="molecule type" value="Genomic_DNA"/>
</dbReference>
<dbReference type="NCBIfam" id="TIGR00129">
    <property type="entry name" value="fdhD_narQ"/>
    <property type="match status" value="1"/>
</dbReference>
<sequence length="276" mass="30875">MEETLLIDQTPEDEPSAEVDVLICKKGDLCLGTRQWIVEETPVTLYFNGDQMITLMCAGKHLDELAVGFFIGEGWIRDRKKLQGVSVDSERGVVDVKYEGDVGSRDKFWLKRAITSGCAKGSVFCDVLDELLSKPVNSEVSVRPDQIWQLMESLNRFSSTYKRTHGVHNCILATTDDVIYYRYDIGRHNALDMIIGRAFMDDMSLSDKLFITTGRLTSEVIIKAAQVGIPIVASRHAATKLAVDLAETLNLTLIGYVRGSSMTVYAGKDRLILEKW</sequence>
<name>A0A1I4SP36_9BACT</name>
<dbReference type="Gene3D" id="3.40.140.10">
    <property type="entry name" value="Cytidine Deaminase, domain 2"/>
    <property type="match status" value="1"/>
</dbReference>
<dbReference type="GO" id="GO:0016783">
    <property type="term" value="F:sulfurtransferase activity"/>
    <property type="evidence" value="ECO:0007669"/>
    <property type="project" value="InterPro"/>
</dbReference>
<dbReference type="RefSeq" id="WP_093394053.1">
    <property type="nucleotide sequence ID" value="NZ_FOUU01000002.1"/>
</dbReference>
<reference evidence="2 3" key="1">
    <citation type="submission" date="2016-10" db="EMBL/GenBank/DDBJ databases">
        <authorList>
            <person name="de Groot N.N."/>
        </authorList>
    </citation>
    <scope>NUCLEOTIDE SEQUENCE [LARGE SCALE GENOMIC DNA]</scope>
    <source>
        <strain evidence="2 3">DSM 9990</strain>
    </source>
</reference>
<organism evidence="2 3">
    <name type="scientific">Thermodesulforhabdus norvegica</name>
    <dbReference type="NCBI Taxonomy" id="39841"/>
    <lineage>
        <taxon>Bacteria</taxon>
        <taxon>Pseudomonadati</taxon>
        <taxon>Thermodesulfobacteriota</taxon>
        <taxon>Syntrophobacteria</taxon>
        <taxon>Syntrophobacterales</taxon>
        <taxon>Thermodesulforhabdaceae</taxon>
        <taxon>Thermodesulforhabdus</taxon>
    </lineage>
</organism>
<dbReference type="GO" id="GO:0097163">
    <property type="term" value="F:sulfur carrier activity"/>
    <property type="evidence" value="ECO:0007669"/>
    <property type="project" value="UniProtKB-UniRule"/>
</dbReference>
<keyword evidence="1" id="KW-0501">Molybdenum cofactor biosynthesis</keyword>
<dbReference type="STRING" id="39841.SAMN05660836_01086"/>
<keyword evidence="3" id="KW-1185">Reference proteome</keyword>
<keyword evidence="1" id="KW-0963">Cytoplasm</keyword>
<dbReference type="PANTHER" id="PTHR30592">
    <property type="entry name" value="FORMATE DEHYDROGENASE"/>
    <property type="match status" value="1"/>
</dbReference>
<dbReference type="InterPro" id="IPR003786">
    <property type="entry name" value="FdhD"/>
</dbReference>
<comment type="function">
    <text evidence="1">Required for formate dehydrogenase (FDH) activity. Acts as a sulfur carrier protein that transfers sulfur from IscS to the molybdenum cofactor prior to its insertion into FDH.</text>
</comment>
<gene>
    <name evidence="1" type="primary">fdhD</name>
    <name evidence="2" type="ORF">SAMN05660836_01086</name>
</gene>
<dbReference type="Pfam" id="PF02634">
    <property type="entry name" value="FdhD-NarQ"/>
    <property type="match status" value="1"/>
</dbReference>
<dbReference type="Proteomes" id="UP000199611">
    <property type="component" value="Unassembled WGS sequence"/>
</dbReference>
<feature type="active site" description="Cysteine persulfide intermediate" evidence="1">
    <location>
        <position position="118"/>
    </location>
</feature>
<evidence type="ECO:0000313" key="2">
    <source>
        <dbReference type="EMBL" id="SFM66278.1"/>
    </source>
</evidence>
<dbReference type="GO" id="GO:0006777">
    <property type="term" value="P:Mo-molybdopterin cofactor biosynthetic process"/>
    <property type="evidence" value="ECO:0007669"/>
    <property type="project" value="UniProtKB-UniRule"/>
</dbReference>